<evidence type="ECO:0000256" key="2">
    <source>
        <dbReference type="ARBA" id="ARBA00009174"/>
    </source>
</evidence>
<dbReference type="NCBIfam" id="NF000582">
    <property type="entry name" value="PRK00006.1"/>
    <property type="match status" value="1"/>
</dbReference>
<evidence type="ECO:0000256" key="7">
    <source>
        <dbReference type="ARBA" id="ARBA00023239"/>
    </source>
</evidence>
<evidence type="ECO:0000256" key="1">
    <source>
        <dbReference type="ARBA" id="ARBA00004496"/>
    </source>
</evidence>
<keyword evidence="6 9" id="KW-0443">Lipid metabolism</keyword>
<name>A0A939DLN2_9ALTE</name>
<dbReference type="Pfam" id="PF07977">
    <property type="entry name" value="FabA"/>
    <property type="match status" value="1"/>
</dbReference>
<dbReference type="Proteomes" id="UP000664654">
    <property type="component" value="Unassembled WGS sequence"/>
</dbReference>
<dbReference type="AlphaFoldDB" id="A0A939DLN2"/>
<dbReference type="NCBIfam" id="TIGR01750">
    <property type="entry name" value="fabZ"/>
    <property type="match status" value="1"/>
</dbReference>
<dbReference type="Gene3D" id="3.10.129.10">
    <property type="entry name" value="Hotdog Thioesterase"/>
    <property type="match status" value="1"/>
</dbReference>
<comment type="function">
    <text evidence="8 9">Involved in unsaturated fatty acids biosynthesis. Catalyzes the dehydration of short chain beta-hydroxyacyl-ACPs and long chain saturated and unsaturated beta-hydroxyacyl-ACPs.</text>
</comment>
<keyword evidence="7 9" id="KW-0456">Lyase</keyword>
<dbReference type="PANTHER" id="PTHR30272:SF1">
    <property type="entry name" value="3-HYDROXYACYL-[ACYL-CARRIER-PROTEIN] DEHYDRATASE"/>
    <property type="match status" value="1"/>
</dbReference>
<keyword evidence="4 9" id="KW-0444">Lipid biosynthesis</keyword>
<comment type="similarity">
    <text evidence="2 9">Belongs to the thioester dehydratase family. FabZ subfamily.</text>
</comment>
<dbReference type="InterPro" id="IPR010084">
    <property type="entry name" value="FabZ"/>
</dbReference>
<dbReference type="RefSeq" id="WP_206572971.1">
    <property type="nucleotide sequence ID" value="NZ_JAFKCV010000003.1"/>
</dbReference>
<evidence type="ECO:0000256" key="8">
    <source>
        <dbReference type="ARBA" id="ARBA00025049"/>
    </source>
</evidence>
<dbReference type="GO" id="GO:0019171">
    <property type="term" value="F:(3R)-hydroxyacyl-[acyl-carrier-protein] dehydratase activity"/>
    <property type="evidence" value="ECO:0007669"/>
    <property type="project" value="UniProtKB-EC"/>
</dbReference>
<keyword evidence="5 9" id="KW-0441">Lipid A biosynthesis</keyword>
<proteinExistence type="inferred from homology"/>
<sequence length="148" mass="16620">MANELNQIQIEEIMELLPHRYPFLLIDRVTAYKLGESIIAYKNISFNEPCFTGHFPGKPIFPGVLILEAMAQAAGILGFKTVGNSDDLYLYAGIDNARFKRPVVPGDRLDFDVRLIKERRGIWKFSGVASVDGAEVCSAEFMCAMRKM</sequence>
<dbReference type="PANTHER" id="PTHR30272">
    <property type="entry name" value="3-HYDROXYACYL-[ACYL-CARRIER-PROTEIN] DEHYDRATASE"/>
    <property type="match status" value="1"/>
</dbReference>
<feature type="active site" evidence="9">
    <location>
        <position position="54"/>
    </location>
</feature>
<comment type="catalytic activity">
    <reaction evidence="9">
        <text>a (3R)-hydroxyacyl-[ACP] = a (2E)-enoyl-[ACP] + H2O</text>
        <dbReference type="Rhea" id="RHEA:13097"/>
        <dbReference type="Rhea" id="RHEA-COMP:9925"/>
        <dbReference type="Rhea" id="RHEA-COMP:9945"/>
        <dbReference type="ChEBI" id="CHEBI:15377"/>
        <dbReference type="ChEBI" id="CHEBI:78784"/>
        <dbReference type="ChEBI" id="CHEBI:78827"/>
        <dbReference type="EC" id="4.2.1.59"/>
    </reaction>
</comment>
<comment type="subcellular location">
    <subcellularLocation>
        <location evidence="1 9">Cytoplasm</location>
    </subcellularLocation>
</comment>
<dbReference type="GO" id="GO:0006633">
    <property type="term" value="P:fatty acid biosynthetic process"/>
    <property type="evidence" value="ECO:0007669"/>
    <property type="project" value="UniProtKB-UniRule"/>
</dbReference>
<dbReference type="CDD" id="cd01288">
    <property type="entry name" value="FabZ"/>
    <property type="match status" value="1"/>
</dbReference>
<evidence type="ECO:0000313" key="10">
    <source>
        <dbReference type="EMBL" id="MBN7824855.1"/>
    </source>
</evidence>
<evidence type="ECO:0000256" key="6">
    <source>
        <dbReference type="ARBA" id="ARBA00023098"/>
    </source>
</evidence>
<dbReference type="GO" id="GO:0009245">
    <property type="term" value="P:lipid A biosynthetic process"/>
    <property type="evidence" value="ECO:0007669"/>
    <property type="project" value="UniProtKB-UniRule"/>
</dbReference>
<reference evidence="10" key="1">
    <citation type="submission" date="2021-03" db="EMBL/GenBank/DDBJ databases">
        <title>novel species isolated from a fishpond in China.</title>
        <authorList>
            <person name="Lu H."/>
            <person name="Cai Z."/>
        </authorList>
    </citation>
    <scope>NUCLEOTIDE SEQUENCE</scope>
    <source>
        <strain evidence="10">JCM 30855</strain>
    </source>
</reference>
<comment type="caution">
    <text evidence="10">The sequence shown here is derived from an EMBL/GenBank/DDBJ whole genome shotgun (WGS) entry which is preliminary data.</text>
</comment>
<keyword evidence="11" id="KW-1185">Reference proteome</keyword>
<evidence type="ECO:0000256" key="3">
    <source>
        <dbReference type="ARBA" id="ARBA00022490"/>
    </source>
</evidence>
<dbReference type="InterPro" id="IPR013114">
    <property type="entry name" value="FabA_FabZ"/>
</dbReference>
<dbReference type="EMBL" id="JAFKCV010000003">
    <property type="protein sequence ID" value="MBN7824855.1"/>
    <property type="molecule type" value="Genomic_DNA"/>
</dbReference>
<gene>
    <name evidence="9 10" type="primary">fabZ</name>
    <name evidence="10" type="ORF">J0A66_06400</name>
</gene>
<evidence type="ECO:0000256" key="9">
    <source>
        <dbReference type="HAMAP-Rule" id="MF_00406"/>
    </source>
</evidence>
<dbReference type="GO" id="GO:0016020">
    <property type="term" value="C:membrane"/>
    <property type="evidence" value="ECO:0007669"/>
    <property type="project" value="GOC"/>
</dbReference>
<dbReference type="FunFam" id="3.10.129.10:FF:000001">
    <property type="entry name" value="3-hydroxyacyl-[acyl-carrier-protein] dehydratase FabZ"/>
    <property type="match status" value="1"/>
</dbReference>
<dbReference type="EC" id="4.2.1.59" evidence="9"/>
<dbReference type="SUPFAM" id="SSF54637">
    <property type="entry name" value="Thioesterase/thiol ester dehydrase-isomerase"/>
    <property type="match status" value="1"/>
</dbReference>
<evidence type="ECO:0000256" key="5">
    <source>
        <dbReference type="ARBA" id="ARBA00022556"/>
    </source>
</evidence>
<dbReference type="GO" id="GO:0005737">
    <property type="term" value="C:cytoplasm"/>
    <property type="evidence" value="ECO:0007669"/>
    <property type="project" value="UniProtKB-SubCell"/>
</dbReference>
<accession>A0A939DLN2</accession>
<dbReference type="InterPro" id="IPR029069">
    <property type="entry name" value="HotDog_dom_sf"/>
</dbReference>
<evidence type="ECO:0000313" key="11">
    <source>
        <dbReference type="Proteomes" id="UP000664654"/>
    </source>
</evidence>
<organism evidence="10 11">
    <name type="scientific">Bowmanella dokdonensis</name>
    <dbReference type="NCBI Taxonomy" id="751969"/>
    <lineage>
        <taxon>Bacteria</taxon>
        <taxon>Pseudomonadati</taxon>
        <taxon>Pseudomonadota</taxon>
        <taxon>Gammaproteobacteria</taxon>
        <taxon>Alteromonadales</taxon>
        <taxon>Alteromonadaceae</taxon>
        <taxon>Bowmanella</taxon>
    </lineage>
</organism>
<keyword evidence="3 9" id="KW-0963">Cytoplasm</keyword>
<evidence type="ECO:0000256" key="4">
    <source>
        <dbReference type="ARBA" id="ARBA00022516"/>
    </source>
</evidence>
<protein>
    <recommendedName>
        <fullName evidence="9">3-hydroxyacyl-[acyl-carrier-protein] dehydratase FabZ</fullName>
        <ecNumber evidence="9">4.2.1.59</ecNumber>
    </recommendedName>
    <alternativeName>
        <fullName evidence="9">(3R)-hydroxymyristoyl-[acyl-carrier-protein] dehydratase</fullName>
        <shortName evidence="9">(3R)-hydroxymyristoyl-ACP dehydrase</shortName>
    </alternativeName>
    <alternativeName>
        <fullName evidence="9">Beta-hydroxyacyl-ACP dehydratase</fullName>
    </alternativeName>
</protein>
<dbReference type="HAMAP" id="MF_00406">
    <property type="entry name" value="FabZ"/>
    <property type="match status" value="1"/>
</dbReference>